<organism evidence="3 4">
    <name type="scientific">Mola mola</name>
    <name type="common">Ocean sunfish</name>
    <name type="synonym">Tetraodon mola</name>
    <dbReference type="NCBI Taxonomy" id="94237"/>
    <lineage>
        <taxon>Eukaryota</taxon>
        <taxon>Metazoa</taxon>
        <taxon>Chordata</taxon>
        <taxon>Craniata</taxon>
        <taxon>Vertebrata</taxon>
        <taxon>Euteleostomi</taxon>
        <taxon>Actinopterygii</taxon>
        <taxon>Neopterygii</taxon>
        <taxon>Teleostei</taxon>
        <taxon>Neoteleostei</taxon>
        <taxon>Acanthomorphata</taxon>
        <taxon>Eupercaria</taxon>
        <taxon>Tetraodontiformes</taxon>
        <taxon>Molidae</taxon>
        <taxon>Mola</taxon>
    </lineage>
</organism>
<keyword evidence="4" id="KW-1185">Reference proteome</keyword>
<protein>
    <recommendedName>
        <fullName evidence="2">PDZ domain-containing protein</fullName>
    </recommendedName>
</protein>
<dbReference type="InterPro" id="IPR036034">
    <property type="entry name" value="PDZ_sf"/>
</dbReference>
<dbReference type="Proteomes" id="UP000261620">
    <property type="component" value="Unplaced"/>
</dbReference>
<reference evidence="3" key="2">
    <citation type="submission" date="2025-09" db="UniProtKB">
        <authorList>
            <consortium name="Ensembl"/>
        </authorList>
    </citation>
    <scope>IDENTIFICATION</scope>
</reference>
<dbReference type="SUPFAM" id="SSF50156">
    <property type="entry name" value="PDZ domain-like"/>
    <property type="match status" value="1"/>
</dbReference>
<dbReference type="PANTHER" id="PTHR46900:SF4">
    <property type="entry name" value="FERM AND PDZ DOMAIN CONTAINING 2"/>
    <property type="match status" value="1"/>
</dbReference>
<dbReference type="AlphaFoldDB" id="A0A3Q3WPA7"/>
<feature type="compositionally biased region" description="Polar residues" evidence="1">
    <location>
        <begin position="124"/>
        <end position="134"/>
    </location>
</feature>
<dbReference type="Ensembl" id="ENSMMOT00000014482.1">
    <property type="protein sequence ID" value="ENSMMOP00000014252.1"/>
    <property type="gene ID" value="ENSMMOG00000010905.1"/>
</dbReference>
<reference evidence="3" key="1">
    <citation type="submission" date="2025-08" db="UniProtKB">
        <authorList>
            <consortium name="Ensembl"/>
        </authorList>
    </citation>
    <scope>IDENTIFICATION</scope>
</reference>
<evidence type="ECO:0000313" key="3">
    <source>
        <dbReference type="Ensembl" id="ENSMMOP00000014252.1"/>
    </source>
</evidence>
<evidence type="ECO:0000256" key="1">
    <source>
        <dbReference type="SAM" id="MobiDB-lite"/>
    </source>
</evidence>
<feature type="region of interest" description="Disordered" evidence="1">
    <location>
        <begin position="118"/>
        <end position="147"/>
    </location>
</feature>
<dbReference type="Gene3D" id="2.30.42.10">
    <property type="match status" value="1"/>
</dbReference>
<dbReference type="OMA" id="IYFINFA"/>
<dbReference type="CDD" id="cd23060">
    <property type="entry name" value="PDZ5_DrPTPN13-like"/>
    <property type="match status" value="1"/>
</dbReference>
<dbReference type="SMART" id="SM00228">
    <property type="entry name" value="PDZ"/>
    <property type="match status" value="1"/>
</dbReference>
<proteinExistence type="predicted"/>
<accession>A0A3Q3WPA7</accession>
<dbReference type="STRING" id="94237.ENSMMOP00000014252"/>
<evidence type="ECO:0000313" key="4">
    <source>
        <dbReference type="Proteomes" id="UP000261620"/>
    </source>
</evidence>
<dbReference type="Pfam" id="PF00595">
    <property type="entry name" value="PDZ"/>
    <property type="match status" value="1"/>
</dbReference>
<dbReference type="InterPro" id="IPR001478">
    <property type="entry name" value="PDZ"/>
</dbReference>
<name>A0A3Q3WPA7_MOLML</name>
<dbReference type="PANTHER" id="PTHR46900">
    <property type="entry name" value="TYROSINE-PROTEIN PHOSPHATASE NON-RECEPTOR TYPE 13"/>
    <property type="match status" value="1"/>
</dbReference>
<dbReference type="InterPro" id="IPR052074">
    <property type="entry name" value="NonRcpt_TyrProt_Phosphatase"/>
</dbReference>
<dbReference type="PROSITE" id="PS50106">
    <property type="entry name" value="PDZ"/>
    <property type="match status" value="1"/>
</dbReference>
<evidence type="ECO:0000259" key="2">
    <source>
        <dbReference type="PROSITE" id="PS50106"/>
    </source>
</evidence>
<sequence length="147" mass="15587">KNGCMDSCIMQVEFTKPEGGGLGFALVGGTNGSMLRVREICSGGVAEQDGRLRVGDILLEVNGVIVSGLSHNKVVDILRKAEGTVQLTICRDFLSLTYSESSTPPHMFTQSEAVLAEQPAPVSSPDTCSSSDVTLNKPVERPPGMMM</sequence>
<feature type="domain" description="PDZ" evidence="2">
    <location>
        <begin position="11"/>
        <end position="93"/>
    </location>
</feature>